<comment type="caution">
    <text evidence="1">The sequence shown here is derived from an EMBL/GenBank/DDBJ whole genome shotgun (WGS) entry which is preliminary data.</text>
</comment>
<protein>
    <submittedName>
        <fullName evidence="1">Uncharacterized protein</fullName>
    </submittedName>
</protein>
<proteinExistence type="predicted"/>
<reference evidence="1 2" key="1">
    <citation type="submission" date="2020-08" db="EMBL/GenBank/DDBJ databases">
        <title>Functional genomics of gut bacteria from endangered species of beetles.</title>
        <authorList>
            <person name="Carlos-Shanley C."/>
        </authorList>
    </citation>
    <scope>NUCLEOTIDE SEQUENCE [LARGE SCALE GENOMIC DNA]</scope>
    <source>
        <strain evidence="1 2">S00142</strain>
    </source>
</reference>
<keyword evidence="2" id="KW-1185">Reference proteome</keyword>
<evidence type="ECO:0000313" key="2">
    <source>
        <dbReference type="Proteomes" id="UP000561681"/>
    </source>
</evidence>
<gene>
    <name evidence="1" type="ORF">HNP37_000395</name>
</gene>
<sequence length="29" mass="3307">MIYQSDVPNGTFLLGTLFFYQPLIPNGIF</sequence>
<accession>A0A7W7N6E6</accession>
<evidence type="ECO:0000313" key="1">
    <source>
        <dbReference type="EMBL" id="MBB4800356.1"/>
    </source>
</evidence>
<organism evidence="1 2">
    <name type="scientific">Flavobacterium nitrogenifigens</name>
    <dbReference type="NCBI Taxonomy" id="1617283"/>
    <lineage>
        <taxon>Bacteria</taxon>
        <taxon>Pseudomonadati</taxon>
        <taxon>Bacteroidota</taxon>
        <taxon>Flavobacteriia</taxon>
        <taxon>Flavobacteriales</taxon>
        <taxon>Flavobacteriaceae</taxon>
        <taxon>Flavobacterium</taxon>
    </lineage>
</organism>
<dbReference type="EMBL" id="JACHLD010000001">
    <property type="protein sequence ID" value="MBB4800356.1"/>
    <property type="molecule type" value="Genomic_DNA"/>
</dbReference>
<dbReference type="AlphaFoldDB" id="A0A7W7N6E6"/>
<name>A0A7W7N6E6_9FLAO</name>
<dbReference type="Proteomes" id="UP000561681">
    <property type="component" value="Unassembled WGS sequence"/>
</dbReference>